<evidence type="ECO:0000256" key="7">
    <source>
        <dbReference type="ARBA" id="ARBA00023315"/>
    </source>
</evidence>
<evidence type="ECO:0000256" key="1">
    <source>
        <dbReference type="ARBA" id="ARBA00004651"/>
    </source>
</evidence>
<keyword evidence="3 11" id="KW-0808">Transferase</keyword>
<keyword evidence="6 8" id="KW-0472">Membrane</keyword>
<feature type="transmembrane region" description="Helical" evidence="8">
    <location>
        <begin position="347"/>
        <end position="365"/>
    </location>
</feature>
<dbReference type="Pfam" id="PF19040">
    <property type="entry name" value="SGNH"/>
    <property type="match status" value="1"/>
</dbReference>
<evidence type="ECO:0000259" key="9">
    <source>
        <dbReference type="Pfam" id="PF01757"/>
    </source>
</evidence>
<keyword evidence="5 8" id="KW-1133">Transmembrane helix</keyword>
<feature type="transmembrane region" description="Helical" evidence="8">
    <location>
        <begin position="12"/>
        <end position="28"/>
    </location>
</feature>
<dbReference type="GO" id="GO:0016788">
    <property type="term" value="F:hydrolase activity, acting on ester bonds"/>
    <property type="evidence" value="ECO:0007669"/>
    <property type="project" value="UniProtKB-ARBA"/>
</dbReference>
<comment type="caution">
    <text evidence="11">The sequence shown here is derived from an EMBL/GenBank/DDBJ whole genome shotgun (WGS) entry which is preliminary data.</text>
</comment>
<dbReference type="Pfam" id="PF01757">
    <property type="entry name" value="Acyl_transf_3"/>
    <property type="match status" value="1"/>
</dbReference>
<dbReference type="Gene3D" id="3.40.50.1110">
    <property type="entry name" value="SGNH hydrolase"/>
    <property type="match status" value="1"/>
</dbReference>
<keyword evidence="7 11" id="KW-0012">Acyltransferase</keyword>
<feature type="transmembrane region" description="Helical" evidence="8">
    <location>
        <begin position="168"/>
        <end position="187"/>
    </location>
</feature>
<comment type="subcellular location">
    <subcellularLocation>
        <location evidence="1">Cell membrane</location>
        <topology evidence="1">Multi-pass membrane protein</topology>
    </subcellularLocation>
</comment>
<evidence type="ECO:0000256" key="4">
    <source>
        <dbReference type="ARBA" id="ARBA00022692"/>
    </source>
</evidence>
<feature type="transmembrane region" description="Helical" evidence="8">
    <location>
        <begin position="142"/>
        <end position="161"/>
    </location>
</feature>
<dbReference type="PANTHER" id="PTHR23028:SF53">
    <property type="entry name" value="ACYL_TRANSF_3 DOMAIN-CONTAINING PROTEIN"/>
    <property type="match status" value="1"/>
</dbReference>
<accession>A0A5B0VJN9</accession>
<protein>
    <submittedName>
        <fullName evidence="11">Acyltransferase family protein</fullName>
    </submittedName>
</protein>
<evidence type="ECO:0000256" key="8">
    <source>
        <dbReference type="SAM" id="Phobius"/>
    </source>
</evidence>
<dbReference type="InterPro" id="IPR036514">
    <property type="entry name" value="SGNH_hydro_sf"/>
</dbReference>
<dbReference type="GO" id="GO:0005886">
    <property type="term" value="C:plasma membrane"/>
    <property type="evidence" value="ECO:0007669"/>
    <property type="project" value="UniProtKB-SubCell"/>
</dbReference>
<evidence type="ECO:0000256" key="2">
    <source>
        <dbReference type="ARBA" id="ARBA00022475"/>
    </source>
</evidence>
<dbReference type="EMBL" id="VTUU01000002">
    <property type="protein sequence ID" value="KAA1174704.1"/>
    <property type="molecule type" value="Genomic_DNA"/>
</dbReference>
<dbReference type="GO" id="GO:0009103">
    <property type="term" value="P:lipopolysaccharide biosynthetic process"/>
    <property type="evidence" value="ECO:0007669"/>
    <property type="project" value="TreeGrafter"/>
</dbReference>
<evidence type="ECO:0000256" key="3">
    <source>
        <dbReference type="ARBA" id="ARBA00022679"/>
    </source>
</evidence>
<keyword evidence="12" id="KW-1185">Reference proteome</keyword>
<evidence type="ECO:0000256" key="5">
    <source>
        <dbReference type="ARBA" id="ARBA00022989"/>
    </source>
</evidence>
<organism evidence="11 12">
    <name type="scientific">Marinobacter salinexigens</name>
    <dbReference type="NCBI Taxonomy" id="2919747"/>
    <lineage>
        <taxon>Bacteria</taxon>
        <taxon>Pseudomonadati</taxon>
        <taxon>Pseudomonadota</taxon>
        <taxon>Gammaproteobacteria</taxon>
        <taxon>Pseudomonadales</taxon>
        <taxon>Marinobacteraceae</taxon>
        <taxon>Marinobacter</taxon>
    </lineage>
</organism>
<gene>
    <name evidence="11" type="ORF">FWJ25_04755</name>
</gene>
<dbReference type="Proteomes" id="UP000323161">
    <property type="component" value="Unassembled WGS sequence"/>
</dbReference>
<dbReference type="GO" id="GO:0016747">
    <property type="term" value="F:acyltransferase activity, transferring groups other than amino-acyl groups"/>
    <property type="evidence" value="ECO:0007669"/>
    <property type="project" value="InterPro"/>
</dbReference>
<evidence type="ECO:0000313" key="12">
    <source>
        <dbReference type="Proteomes" id="UP000323161"/>
    </source>
</evidence>
<feature type="transmembrane region" description="Helical" evidence="8">
    <location>
        <begin position="226"/>
        <end position="244"/>
    </location>
</feature>
<dbReference type="AlphaFoldDB" id="A0A5B0VJN9"/>
<evidence type="ECO:0000259" key="10">
    <source>
        <dbReference type="Pfam" id="PF19040"/>
    </source>
</evidence>
<reference evidence="11 12" key="1">
    <citation type="submission" date="2019-08" db="EMBL/GenBank/DDBJ databases">
        <title>Marinobacter ZYF650 sp. nov., a marine bacterium isolated from seawater of the Mariana trench.</title>
        <authorList>
            <person name="Ahmad W."/>
        </authorList>
    </citation>
    <scope>NUCLEOTIDE SEQUENCE [LARGE SCALE GENOMIC DNA]</scope>
    <source>
        <strain evidence="11 12">ZYF650</strain>
    </source>
</reference>
<dbReference type="InterPro" id="IPR043968">
    <property type="entry name" value="SGNH"/>
</dbReference>
<feature type="transmembrane region" description="Helical" evidence="8">
    <location>
        <begin position="79"/>
        <end position="99"/>
    </location>
</feature>
<feature type="domain" description="SGNH" evidence="10">
    <location>
        <begin position="396"/>
        <end position="601"/>
    </location>
</feature>
<dbReference type="InterPro" id="IPR050879">
    <property type="entry name" value="Acyltransferase_3"/>
</dbReference>
<feature type="transmembrane region" description="Helical" evidence="8">
    <location>
        <begin position="34"/>
        <end position="54"/>
    </location>
</feature>
<feature type="domain" description="Acyltransferase 3" evidence="9">
    <location>
        <begin position="10"/>
        <end position="330"/>
    </location>
</feature>
<dbReference type="InterPro" id="IPR002656">
    <property type="entry name" value="Acyl_transf_3_dom"/>
</dbReference>
<proteinExistence type="predicted"/>
<feature type="transmembrane region" description="Helical" evidence="8">
    <location>
        <begin position="193"/>
        <end position="214"/>
    </location>
</feature>
<dbReference type="RefSeq" id="WP_149599126.1">
    <property type="nucleotide sequence ID" value="NZ_VTUU01000002.1"/>
</dbReference>
<keyword evidence="4 8" id="KW-0812">Transmembrane</keyword>
<feature type="transmembrane region" description="Helical" evidence="8">
    <location>
        <begin position="250"/>
        <end position="267"/>
    </location>
</feature>
<feature type="transmembrane region" description="Helical" evidence="8">
    <location>
        <begin position="313"/>
        <end position="333"/>
    </location>
</feature>
<name>A0A5B0VJN9_9GAMM</name>
<evidence type="ECO:0000256" key="6">
    <source>
        <dbReference type="ARBA" id="ARBA00023136"/>
    </source>
</evidence>
<evidence type="ECO:0000313" key="11">
    <source>
        <dbReference type="EMBL" id="KAA1174704.1"/>
    </source>
</evidence>
<feature type="transmembrane region" description="Helical" evidence="8">
    <location>
        <begin position="279"/>
        <end position="301"/>
    </location>
</feature>
<dbReference type="SUPFAM" id="SSF52266">
    <property type="entry name" value="SGNH hydrolase"/>
    <property type="match status" value="1"/>
</dbReference>
<keyword evidence="2" id="KW-1003">Cell membrane</keyword>
<dbReference type="PANTHER" id="PTHR23028">
    <property type="entry name" value="ACETYLTRANSFERASE"/>
    <property type="match status" value="1"/>
</dbReference>
<sequence length="618" mass="69047">MSALKYRSDVQGLRAIAVLAVMVFHLNPSWMPGGFIGVDVFFVISGFLITSILIKMKNQPDFSLAGTLRYFYTSRFKRIAPAYFATLLVVTLVAATLFLPSDFATYKNGLEKAAWFFSNDYFANFGDYFAPSSHEQPLLHTWSLAVEIQFYLLAPLLILLLSQKYVKWVLAVLLVGFVLLSEYRLRVTGVEQATYYSLYARLPEFFAGCLAAFYQSDFRRKSIPGGGALGLLLIISAALAQPSLGHFPGMPVLVPIVGSVLLLISSKETIASKILSTKALLWIGTLSYSLYLWHWPVLAFIRYFTGADVLDITFTLLFVLMTFGLSMISYYWVERPLRSRTTGKKQLVGWAILVAAMLGTSQTMAKVNDAFSPPLLDIEYRRYADPATICHGKVISDCIRGDKLSSREILVLGDSHGAMLNSFFDAVGKDFEFKARVITASGCLTIPGFDYWRIAEWAQNDCIRQIKEGEKYIGEVSTVVLVGKWRYHVPNSEFMEALSDFLKVMDSNGKSVVILSQIPMFTQSALRARRFKALGTDGSLEKDPAYLSANKKVEALVAEYANARYVDLSNLPLFDDAPFYHNNLIYKDRHHLNEVGAQAYAQDAIRYLSGPEGSSSAF</sequence>